<dbReference type="EMBL" id="NGAF01000001">
    <property type="protein sequence ID" value="OXR47722.1"/>
    <property type="molecule type" value="Genomic_DNA"/>
</dbReference>
<feature type="transmembrane region" description="Helical" evidence="7">
    <location>
        <begin position="170"/>
        <end position="193"/>
    </location>
</feature>
<feature type="transmembrane region" description="Helical" evidence="7">
    <location>
        <begin position="108"/>
        <end position="129"/>
    </location>
</feature>
<organism evidence="9 10">
    <name type="scientific">Nocardia cerradoensis</name>
    <dbReference type="NCBI Taxonomy" id="85688"/>
    <lineage>
        <taxon>Bacteria</taxon>
        <taxon>Bacillati</taxon>
        <taxon>Actinomycetota</taxon>
        <taxon>Actinomycetes</taxon>
        <taxon>Mycobacteriales</taxon>
        <taxon>Nocardiaceae</taxon>
        <taxon>Nocardia</taxon>
    </lineage>
</organism>
<comment type="caution">
    <text evidence="9">The sequence shown here is derived from an EMBL/GenBank/DDBJ whole genome shotgun (WGS) entry which is preliminary data.</text>
</comment>
<feature type="transmembrane region" description="Helical" evidence="7">
    <location>
        <begin position="141"/>
        <end position="164"/>
    </location>
</feature>
<feature type="transmembrane region" description="Helical" evidence="7">
    <location>
        <begin position="335"/>
        <end position="354"/>
    </location>
</feature>
<keyword evidence="3" id="KW-1003">Cell membrane</keyword>
<keyword evidence="2" id="KW-0813">Transport</keyword>
<keyword evidence="10" id="KW-1185">Reference proteome</keyword>
<dbReference type="SUPFAM" id="SSF103473">
    <property type="entry name" value="MFS general substrate transporter"/>
    <property type="match status" value="1"/>
</dbReference>
<evidence type="ECO:0000256" key="6">
    <source>
        <dbReference type="ARBA" id="ARBA00023136"/>
    </source>
</evidence>
<proteinExistence type="predicted"/>
<dbReference type="PROSITE" id="PS50850">
    <property type="entry name" value="MFS"/>
    <property type="match status" value="1"/>
</dbReference>
<dbReference type="CDD" id="cd17321">
    <property type="entry name" value="MFS_MMR_MDR_like"/>
    <property type="match status" value="1"/>
</dbReference>
<dbReference type="Pfam" id="PF07690">
    <property type="entry name" value="MFS_1"/>
    <property type="match status" value="1"/>
</dbReference>
<dbReference type="Gene3D" id="1.20.1250.20">
    <property type="entry name" value="MFS general substrate transporter like domains"/>
    <property type="match status" value="1"/>
</dbReference>
<evidence type="ECO:0000313" key="10">
    <source>
        <dbReference type="Proteomes" id="UP000215506"/>
    </source>
</evidence>
<feature type="transmembrane region" description="Helical" evidence="7">
    <location>
        <begin position="477"/>
        <end position="497"/>
    </location>
</feature>
<feature type="transmembrane region" description="Helical" evidence="7">
    <location>
        <begin position="407"/>
        <end position="428"/>
    </location>
</feature>
<gene>
    <name evidence="9" type="primary">qacA_1</name>
    <name evidence="9" type="ORF">B7C42_00847</name>
</gene>
<dbReference type="InterPro" id="IPR036259">
    <property type="entry name" value="MFS_trans_sf"/>
</dbReference>
<keyword evidence="4 7" id="KW-0812">Transmembrane</keyword>
<dbReference type="InterPro" id="IPR020846">
    <property type="entry name" value="MFS_dom"/>
</dbReference>
<evidence type="ECO:0000256" key="2">
    <source>
        <dbReference type="ARBA" id="ARBA00022448"/>
    </source>
</evidence>
<reference evidence="9 10" key="1">
    <citation type="submission" date="2017-07" db="EMBL/GenBank/DDBJ databases">
        <title>First draft Genome Sequence of Nocardia cerradoensis isolated from human infection.</title>
        <authorList>
            <person name="Carrasco G."/>
        </authorList>
    </citation>
    <scope>NUCLEOTIDE SEQUENCE [LARGE SCALE GENOMIC DNA]</scope>
    <source>
        <strain evidence="9 10">CNM20130759</strain>
    </source>
</reference>
<comment type="subcellular location">
    <subcellularLocation>
        <location evidence="1">Cell membrane</location>
        <topology evidence="1">Multi-pass membrane protein</topology>
    </subcellularLocation>
</comment>
<feature type="transmembrane region" description="Helical" evidence="7">
    <location>
        <begin position="52"/>
        <end position="71"/>
    </location>
</feature>
<evidence type="ECO:0000313" key="9">
    <source>
        <dbReference type="EMBL" id="OXR47722.1"/>
    </source>
</evidence>
<dbReference type="InterPro" id="IPR011701">
    <property type="entry name" value="MFS"/>
</dbReference>
<feature type="transmembrane region" description="Helical" evidence="7">
    <location>
        <begin position="231"/>
        <end position="249"/>
    </location>
</feature>
<feature type="transmembrane region" description="Helical" evidence="7">
    <location>
        <begin position="360"/>
        <end position="386"/>
    </location>
</feature>
<feature type="transmembrane region" description="Helical" evidence="7">
    <location>
        <begin position="307"/>
        <end position="328"/>
    </location>
</feature>
<sequence>MIDRNRTATPVRGRWGMLAVLCASLLLVAMDATVLNVALPSLIEDLQPGAVAQLWIVDIYGLVLGGLLITFGAIGDRIGRKRLFLTGFALFGVASMVAATAQVTGQLIGGRVLLAVGGAMVMPSTLSLIRNIFDDPHERTRAIAIWAAIAGVGAAVGPIVGGVLVEHFGWAAAFWINVPVVVLTLAAGIGLLPEYRAPSTTAFDWPSVPLSVLGIVGFVWGVKHLARGEDIVVNVCVLLAGLAMLFWFARRQLWLIDPLLDIRLFRRPVFLAAALATLMAMIAIGAALFLISLWLQYIHGYSPAEAGIRTAPAAAATLIGSLATPALLRRTGVRGVMVTSLLILAAGFAVLAISPEPTSYAVVALVLVCLGIGDGIAVTAAAAVLVSSVPAERAGQGGAVEETSYELGNGLGVALLGSVHGALFTHYMSDVPLAGAQGETARESAGGAIAVAGDIGGELGARVHEMASAAFDSALTITSYAAAGVVATVAVLTAILIPRHTSVTPRH</sequence>
<keyword evidence="6 7" id="KW-0472">Membrane</keyword>
<dbReference type="PANTHER" id="PTHR42718">
    <property type="entry name" value="MAJOR FACILITATOR SUPERFAMILY MULTIDRUG TRANSPORTER MFSC"/>
    <property type="match status" value="1"/>
</dbReference>
<feature type="domain" description="Major facilitator superfamily (MFS) profile" evidence="8">
    <location>
        <begin position="17"/>
        <end position="502"/>
    </location>
</feature>
<dbReference type="PRINTS" id="PR01036">
    <property type="entry name" value="TCRTETB"/>
</dbReference>
<dbReference type="AlphaFoldDB" id="A0A231HFS0"/>
<evidence type="ECO:0000256" key="3">
    <source>
        <dbReference type="ARBA" id="ARBA00022475"/>
    </source>
</evidence>
<dbReference type="Gene3D" id="1.20.1720.10">
    <property type="entry name" value="Multidrug resistance protein D"/>
    <property type="match status" value="1"/>
</dbReference>
<evidence type="ECO:0000259" key="8">
    <source>
        <dbReference type="PROSITE" id="PS50850"/>
    </source>
</evidence>
<dbReference type="RefSeq" id="WP_051042809.1">
    <property type="nucleotide sequence ID" value="NZ_JAAXOR010000003.1"/>
</dbReference>
<feature type="transmembrane region" description="Helical" evidence="7">
    <location>
        <begin position="83"/>
        <end position="102"/>
    </location>
</feature>
<dbReference type="PANTHER" id="PTHR42718:SF47">
    <property type="entry name" value="METHYL VIOLOGEN RESISTANCE PROTEIN SMVA"/>
    <property type="match status" value="1"/>
</dbReference>
<dbReference type="Proteomes" id="UP000215506">
    <property type="component" value="Unassembled WGS sequence"/>
</dbReference>
<evidence type="ECO:0000256" key="4">
    <source>
        <dbReference type="ARBA" id="ARBA00022692"/>
    </source>
</evidence>
<evidence type="ECO:0000256" key="7">
    <source>
        <dbReference type="SAM" id="Phobius"/>
    </source>
</evidence>
<keyword evidence="5 7" id="KW-1133">Transmembrane helix</keyword>
<evidence type="ECO:0000256" key="1">
    <source>
        <dbReference type="ARBA" id="ARBA00004651"/>
    </source>
</evidence>
<dbReference type="GO" id="GO:0005886">
    <property type="term" value="C:plasma membrane"/>
    <property type="evidence" value="ECO:0007669"/>
    <property type="project" value="UniProtKB-SubCell"/>
</dbReference>
<dbReference type="GO" id="GO:0022857">
    <property type="term" value="F:transmembrane transporter activity"/>
    <property type="evidence" value="ECO:0007669"/>
    <property type="project" value="InterPro"/>
</dbReference>
<accession>A0A231HFS0</accession>
<feature type="transmembrane region" description="Helical" evidence="7">
    <location>
        <begin position="269"/>
        <end position="295"/>
    </location>
</feature>
<evidence type="ECO:0000256" key="5">
    <source>
        <dbReference type="ARBA" id="ARBA00022989"/>
    </source>
</evidence>
<feature type="transmembrane region" description="Helical" evidence="7">
    <location>
        <begin position="205"/>
        <end position="225"/>
    </location>
</feature>
<protein>
    <submittedName>
        <fullName evidence="9">Antiseptic resistance protein</fullName>
    </submittedName>
</protein>
<name>A0A231HFS0_9NOCA</name>